<dbReference type="SUPFAM" id="SSF55961">
    <property type="entry name" value="Bet v1-like"/>
    <property type="match status" value="1"/>
</dbReference>
<comment type="similarity">
    <text evidence="1">Belongs to the AHA1 family.</text>
</comment>
<evidence type="ECO:0000313" key="4">
    <source>
        <dbReference type="Proteomes" id="UP000464214"/>
    </source>
</evidence>
<evidence type="ECO:0000313" key="3">
    <source>
        <dbReference type="EMBL" id="QHL86583.1"/>
    </source>
</evidence>
<dbReference type="EMBL" id="CP047897">
    <property type="protein sequence ID" value="QHL86583.1"/>
    <property type="molecule type" value="Genomic_DNA"/>
</dbReference>
<dbReference type="InterPro" id="IPR023393">
    <property type="entry name" value="START-like_dom_sf"/>
</dbReference>
<dbReference type="KEGG" id="nib:GU926_03655"/>
<proteinExistence type="inferred from homology"/>
<dbReference type="RefSeq" id="WP_160689118.1">
    <property type="nucleotide sequence ID" value="NZ_CP047897.1"/>
</dbReference>
<dbReference type="CDD" id="cd07814">
    <property type="entry name" value="SRPBCC_CalC_Aha1-like"/>
    <property type="match status" value="1"/>
</dbReference>
<dbReference type="Gene3D" id="3.30.530.20">
    <property type="match status" value="1"/>
</dbReference>
<organism evidence="3 4">
    <name type="scientific">Nibribacter ruber</name>
    <dbReference type="NCBI Taxonomy" id="2698458"/>
    <lineage>
        <taxon>Bacteria</taxon>
        <taxon>Pseudomonadati</taxon>
        <taxon>Bacteroidota</taxon>
        <taxon>Cytophagia</taxon>
        <taxon>Cytophagales</taxon>
        <taxon>Hymenobacteraceae</taxon>
        <taxon>Nibribacter</taxon>
    </lineage>
</organism>
<dbReference type="Pfam" id="PF08327">
    <property type="entry name" value="AHSA1"/>
    <property type="match status" value="1"/>
</dbReference>
<reference evidence="3 4" key="1">
    <citation type="submission" date="2020-01" db="EMBL/GenBank/DDBJ databases">
        <authorList>
            <person name="Kim M."/>
        </authorList>
    </citation>
    <scope>NUCLEOTIDE SEQUENCE [LARGE SCALE GENOMIC DNA]</scope>
    <source>
        <strain evidence="3 4">BT10</strain>
    </source>
</reference>
<dbReference type="AlphaFoldDB" id="A0A6P1NZY2"/>
<evidence type="ECO:0000256" key="1">
    <source>
        <dbReference type="ARBA" id="ARBA00006817"/>
    </source>
</evidence>
<sequence>MAVEPIIVERTFEASPETIWQALTNPDEIKKWYFDIPGFEPKVGHQFQFTGENEGRTFLHLCEVKEAIPHQKLVHTWRYQGQPGDTLVTFELTPKQNGTRLKLTHAGTETFPKDNPDLARKNFEAGWNFIIGTSLQDYLEKENKLNK</sequence>
<feature type="domain" description="Activator of Hsp90 ATPase homologue 1/2-like C-terminal" evidence="2">
    <location>
        <begin position="14"/>
        <end position="140"/>
    </location>
</feature>
<protein>
    <submittedName>
        <fullName evidence="3">SRPBCC domain-containing protein</fullName>
    </submittedName>
</protein>
<name>A0A6P1NZY2_9BACT</name>
<dbReference type="Proteomes" id="UP000464214">
    <property type="component" value="Chromosome"/>
</dbReference>
<gene>
    <name evidence="3" type="ORF">GU926_03655</name>
</gene>
<accession>A0A6P1NZY2</accession>
<keyword evidence="4" id="KW-1185">Reference proteome</keyword>
<evidence type="ECO:0000259" key="2">
    <source>
        <dbReference type="Pfam" id="PF08327"/>
    </source>
</evidence>
<dbReference type="InterPro" id="IPR013538">
    <property type="entry name" value="ASHA1/2-like_C"/>
</dbReference>